<evidence type="ECO:0000313" key="2">
    <source>
        <dbReference type="Proteomes" id="UP000439550"/>
    </source>
</evidence>
<organism evidence="1 2">
    <name type="scientific">Lactococcus hircilactis</name>
    <dbReference type="NCBI Taxonomy" id="1494462"/>
    <lineage>
        <taxon>Bacteria</taxon>
        <taxon>Bacillati</taxon>
        <taxon>Bacillota</taxon>
        <taxon>Bacilli</taxon>
        <taxon>Lactobacillales</taxon>
        <taxon>Streptococcaceae</taxon>
        <taxon>Lactococcus</taxon>
    </lineage>
</organism>
<dbReference type="EMBL" id="WITJ01000008">
    <property type="protein sequence ID" value="MQW39666.1"/>
    <property type="molecule type" value="Genomic_DNA"/>
</dbReference>
<dbReference type="OrthoDB" id="2243632at2"/>
<dbReference type="RefSeq" id="WP_153496330.1">
    <property type="nucleotide sequence ID" value="NZ_CAXYUY010000010.1"/>
</dbReference>
<evidence type="ECO:0000313" key="1">
    <source>
        <dbReference type="EMBL" id="MQW39666.1"/>
    </source>
</evidence>
<protein>
    <submittedName>
        <fullName evidence="1">Bacteriocin</fullName>
    </submittedName>
</protein>
<name>A0A7X2D0P0_9LACT</name>
<keyword evidence="2" id="KW-1185">Reference proteome</keyword>
<gene>
    <name evidence="1" type="ORF">GHI93_06930</name>
</gene>
<dbReference type="AlphaFoldDB" id="A0A7X2D0P0"/>
<accession>A0A7X2D0P0</accession>
<proteinExistence type="predicted"/>
<dbReference type="Proteomes" id="UP000439550">
    <property type="component" value="Unassembled WGS sequence"/>
</dbReference>
<sequence>MVKKGELIVLENGQNATVVVDPKKYNHIYVVELENHDVRVVDKKSLALMLSLPHGFDLK</sequence>
<reference evidence="1 2" key="1">
    <citation type="submission" date="2019-10" db="EMBL/GenBank/DDBJ databases">
        <authorList>
            <person name="Dong K."/>
        </authorList>
    </citation>
    <scope>NUCLEOTIDE SEQUENCE [LARGE SCALE GENOMIC DNA]</scope>
    <source>
        <strain evidence="1 2">DSM 28960</strain>
    </source>
</reference>
<comment type="caution">
    <text evidence="1">The sequence shown here is derived from an EMBL/GenBank/DDBJ whole genome shotgun (WGS) entry which is preliminary data.</text>
</comment>